<name>A0A5C1ABS5_9BACT</name>
<dbReference type="AlphaFoldDB" id="A0A5C1ABS5"/>
<sequence length="177" mass="19664">MGSKWREHAKLKGRFMPDHPDDLQVFVHDGGPRLSRNPAEAVWVTVTGVDGEVFRGRVLNQPHNLRSVRQGSEIKFVVADGAEFPVMASDKYLREREAWVIHPCRKCGFSELFDAPSDLIRAVFPDTPADAQMSMFTSFCPLCGGVQGVESKGNPAPSGGEAALAPQAAERPWWRFW</sequence>
<accession>A0A5C1ABS5</accession>
<keyword evidence="2" id="KW-1185">Reference proteome</keyword>
<evidence type="ECO:0000313" key="2">
    <source>
        <dbReference type="Proteomes" id="UP000324974"/>
    </source>
</evidence>
<dbReference type="Proteomes" id="UP000324974">
    <property type="component" value="Chromosome"/>
</dbReference>
<evidence type="ECO:0000313" key="1">
    <source>
        <dbReference type="EMBL" id="QEL15476.1"/>
    </source>
</evidence>
<reference evidence="2" key="1">
    <citation type="submission" date="2019-08" db="EMBL/GenBank/DDBJ databases">
        <title>Limnoglobus roseus gen. nov., sp. nov., a novel freshwater planctomycete with a giant genome from the family Gemmataceae.</title>
        <authorList>
            <person name="Kulichevskaya I.S."/>
            <person name="Naumoff D.G."/>
            <person name="Miroshnikov K."/>
            <person name="Ivanova A."/>
            <person name="Philippov D.A."/>
            <person name="Hakobyan A."/>
            <person name="Rijpstra I.C."/>
            <person name="Sinninghe Damste J.S."/>
            <person name="Liesack W."/>
            <person name="Dedysh S.N."/>
        </authorList>
    </citation>
    <scope>NUCLEOTIDE SEQUENCE [LARGE SCALE GENOMIC DNA]</scope>
    <source>
        <strain evidence="2">PX52</strain>
    </source>
</reference>
<dbReference type="EMBL" id="CP042425">
    <property type="protein sequence ID" value="QEL15476.1"/>
    <property type="molecule type" value="Genomic_DNA"/>
</dbReference>
<proteinExistence type="predicted"/>
<organism evidence="1 2">
    <name type="scientific">Limnoglobus roseus</name>
    <dbReference type="NCBI Taxonomy" id="2598579"/>
    <lineage>
        <taxon>Bacteria</taxon>
        <taxon>Pseudomonadati</taxon>
        <taxon>Planctomycetota</taxon>
        <taxon>Planctomycetia</taxon>
        <taxon>Gemmatales</taxon>
        <taxon>Gemmataceae</taxon>
        <taxon>Limnoglobus</taxon>
    </lineage>
</organism>
<gene>
    <name evidence="1" type="ORF">PX52LOC_02397</name>
</gene>
<protein>
    <submittedName>
        <fullName evidence="1">Uncharacterized protein</fullName>
    </submittedName>
</protein>
<dbReference type="KEGG" id="lrs:PX52LOC_02397"/>